<evidence type="ECO:0000256" key="1">
    <source>
        <dbReference type="ARBA" id="ARBA00022723"/>
    </source>
</evidence>
<keyword evidence="9" id="KW-1185">Reference proteome</keyword>
<dbReference type="Pfam" id="PF07744">
    <property type="entry name" value="SPOC"/>
    <property type="match status" value="1"/>
</dbReference>
<dbReference type="PROSITE" id="PS51321">
    <property type="entry name" value="TFIIS_CENTRAL"/>
    <property type="match status" value="1"/>
</dbReference>
<evidence type="ECO:0000313" key="9">
    <source>
        <dbReference type="Proteomes" id="UP000829720"/>
    </source>
</evidence>
<dbReference type="PANTHER" id="PTHR11477">
    <property type="entry name" value="TRANSCRIPTION FACTOR S-II ZINC FINGER DOMAIN-CONTAINING PROTEIN"/>
    <property type="match status" value="1"/>
</dbReference>
<evidence type="ECO:0000256" key="5">
    <source>
        <dbReference type="SAM" id="MobiDB-lite"/>
    </source>
</evidence>
<dbReference type="Proteomes" id="UP000829720">
    <property type="component" value="Unassembled WGS sequence"/>
</dbReference>
<dbReference type="Pfam" id="PF07500">
    <property type="entry name" value="TFIIS_M"/>
    <property type="match status" value="1"/>
</dbReference>
<dbReference type="Gene3D" id="3.30.40.10">
    <property type="entry name" value="Zinc/RING finger domain, C3HC4 (zinc finger)"/>
    <property type="match status" value="1"/>
</dbReference>
<evidence type="ECO:0000313" key="8">
    <source>
        <dbReference type="EMBL" id="KAI1897000.1"/>
    </source>
</evidence>
<dbReference type="SMART" id="SM00249">
    <property type="entry name" value="PHD"/>
    <property type="match status" value="1"/>
</dbReference>
<dbReference type="SUPFAM" id="SSF57903">
    <property type="entry name" value="FYVE/PHD zinc finger"/>
    <property type="match status" value="1"/>
</dbReference>
<feature type="region of interest" description="Disordered" evidence="5">
    <location>
        <begin position="327"/>
        <end position="399"/>
    </location>
</feature>
<protein>
    <recommendedName>
        <fullName evidence="10">PHD finger protein 3</fullName>
    </recommendedName>
</protein>
<proteinExistence type="predicted"/>
<feature type="compositionally biased region" description="Basic and acidic residues" evidence="5">
    <location>
        <begin position="1"/>
        <end position="15"/>
    </location>
</feature>
<dbReference type="InterPro" id="IPR019786">
    <property type="entry name" value="Zinc_finger_PHD-type_CS"/>
</dbReference>
<feature type="region of interest" description="Disordered" evidence="5">
    <location>
        <begin position="1"/>
        <end position="31"/>
    </location>
</feature>
<dbReference type="EMBL" id="JAERUA010000008">
    <property type="protein sequence ID" value="KAI1897000.1"/>
    <property type="molecule type" value="Genomic_DNA"/>
</dbReference>
<feature type="region of interest" description="Disordered" evidence="5">
    <location>
        <begin position="168"/>
        <end position="218"/>
    </location>
</feature>
<dbReference type="SMART" id="SM00510">
    <property type="entry name" value="TFS2M"/>
    <property type="match status" value="1"/>
</dbReference>
<evidence type="ECO:0008006" key="10">
    <source>
        <dbReference type="Google" id="ProtNLM"/>
    </source>
</evidence>
<feature type="compositionally biased region" description="Basic and acidic residues" evidence="5">
    <location>
        <begin position="345"/>
        <end position="360"/>
    </location>
</feature>
<dbReference type="OrthoDB" id="1884872at2759"/>
<feature type="region of interest" description="Disordered" evidence="5">
    <location>
        <begin position="270"/>
        <end position="293"/>
    </location>
</feature>
<feature type="domain" description="PHD-type" evidence="6">
    <location>
        <begin position="406"/>
        <end position="461"/>
    </location>
</feature>
<feature type="compositionally biased region" description="Basic and acidic residues" evidence="5">
    <location>
        <begin position="501"/>
        <end position="528"/>
    </location>
</feature>
<evidence type="ECO:0000256" key="2">
    <source>
        <dbReference type="ARBA" id="ARBA00022771"/>
    </source>
</evidence>
<evidence type="ECO:0000259" key="6">
    <source>
        <dbReference type="PROSITE" id="PS50016"/>
    </source>
</evidence>
<evidence type="ECO:0000259" key="7">
    <source>
        <dbReference type="PROSITE" id="PS51321"/>
    </source>
</evidence>
<name>A0A8T3DLL3_9TELE</name>
<evidence type="ECO:0000256" key="4">
    <source>
        <dbReference type="PROSITE-ProRule" id="PRU00146"/>
    </source>
</evidence>
<feature type="domain" description="TFIIS central" evidence="7">
    <location>
        <begin position="571"/>
        <end position="690"/>
    </location>
</feature>
<keyword evidence="3" id="KW-0862">Zinc</keyword>
<feature type="compositionally biased region" description="Polar residues" evidence="5">
    <location>
        <begin position="177"/>
        <end position="186"/>
    </location>
</feature>
<feature type="compositionally biased region" description="Basic and acidic residues" evidence="5">
    <location>
        <begin position="686"/>
        <end position="715"/>
    </location>
</feature>
<feature type="compositionally biased region" description="Basic and acidic residues" evidence="5">
    <location>
        <begin position="191"/>
        <end position="201"/>
    </location>
</feature>
<dbReference type="GO" id="GO:0008270">
    <property type="term" value="F:zinc ion binding"/>
    <property type="evidence" value="ECO:0007669"/>
    <property type="project" value="UniProtKB-KW"/>
</dbReference>
<dbReference type="InterPro" id="IPR003618">
    <property type="entry name" value="TFIIS_cen_dom"/>
</dbReference>
<feature type="region of interest" description="Disordered" evidence="5">
    <location>
        <begin position="1109"/>
        <end position="1147"/>
    </location>
</feature>
<dbReference type="InterPro" id="IPR036575">
    <property type="entry name" value="TFIIS_cen_dom_sf"/>
</dbReference>
<accession>A0A8T3DLL3</accession>
<feature type="compositionally biased region" description="Basic and acidic residues" evidence="5">
    <location>
        <begin position="1311"/>
        <end position="1321"/>
    </location>
</feature>
<comment type="caution">
    <text evidence="8">The sequence shown here is derived from an EMBL/GenBank/DDBJ whole genome shotgun (WGS) entry which is preliminary data.</text>
</comment>
<feature type="region of interest" description="Disordered" evidence="5">
    <location>
        <begin position="792"/>
        <end position="835"/>
    </location>
</feature>
<dbReference type="Gene3D" id="1.10.472.30">
    <property type="entry name" value="Transcription elongation factor S-II, central domain"/>
    <property type="match status" value="1"/>
</dbReference>
<feature type="region of interest" description="Disordered" evidence="5">
    <location>
        <begin position="466"/>
        <end position="543"/>
    </location>
</feature>
<dbReference type="PROSITE" id="PS01359">
    <property type="entry name" value="ZF_PHD_1"/>
    <property type="match status" value="1"/>
</dbReference>
<dbReference type="GO" id="GO:0006351">
    <property type="term" value="P:DNA-templated transcription"/>
    <property type="evidence" value="ECO:0007669"/>
    <property type="project" value="InterPro"/>
</dbReference>
<dbReference type="InterPro" id="IPR001965">
    <property type="entry name" value="Znf_PHD"/>
</dbReference>
<dbReference type="InterPro" id="IPR019787">
    <property type="entry name" value="Znf_PHD-finger"/>
</dbReference>
<dbReference type="PROSITE" id="PS50016">
    <property type="entry name" value="ZF_PHD_2"/>
    <property type="match status" value="1"/>
</dbReference>
<dbReference type="InterPro" id="IPR012921">
    <property type="entry name" value="SPOC_C"/>
</dbReference>
<feature type="compositionally biased region" description="Polar residues" evidence="5">
    <location>
        <begin position="800"/>
        <end position="820"/>
    </location>
</feature>
<dbReference type="SUPFAM" id="SSF46942">
    <property type="entry name" value="Elongation factor TFIIS domain 2"/>
    <property type="match status" value="1"/>
</dbReference>
<feature type="region of interest" description="Disordered" evidence="5">
    <location>
        <begin position="1303"/>
        <end position="1331"/>
    </location>
</feature>
<evidence type="ECO:0000256" key="3">
    <source>
        <dbReference type="ARBA" id="ARBA00022833"/>
    </source>
</evidence>
<feature type="compositionally biased region" description="Polar residues" evidence="5">
    <location>
        <begin position="1129"/>
        <end position="1140"/>
    </location>
</feature>
<feature type="compositionally biased region" description="Basic and acidic residues" evidence="5">
    <location>
        <begin position="728"/>
        <end position="753"/>
    </location>
</feature>
<dbReference type="InterPro" id="IPR013083">
    <property type="entry name" value="Znf_RING/FYVE/PHD"/>
</dbReference>
<keyword evidence="1" id="KW-0479">Metal-binding</keyword>
<dbReference type="CDD" id="cd15638">
    <property type="entry name" value="PHD_PHF3"/>
    <property type="match status" value="1"/>
</dbReference>
<gene>
    <name evidence="8" type="ORF">AGOR_G00100700</name>
</gene>
<sequence length="1404" mass="155624">MKEKFIQENGAEHQQQKQSLNPVLDPSNELPDLSKELAESILDSLGSASCGLVEDIVEQGVSFDGTCAAVESVEDLNEGQEIVGCITNDTAPCVQPSEGPFVNSSEVQGHVIFLSINKAADSTRETKPYEDHFQTGLSGINKYNVEKYLDSSVLKDKDTNELEVLRLPKGKEDKEQNSPAQKQLKSIQGHPSERLQKEKEPNSPVCADTGLIPTQPKRAMHTDIQNMLTDEDQPLVMALKRKNDQLRTYPPSKKQRMQASVVNNYNSMQTSLSVSQHQKSPELSRPPLVSRTLPPATAQDRLKDQCPELQPGVSRSAEPHIVPRSQIQHTAVSGPSNAPAECSAAEEREKGKMKKTDRTLQRQRSRSGRSLSLEEPPLFIPDNAPAVKQETNEEDRVSSETVWDPTKHCVLCKKPHNNRFMVGCGRCDDWFHGECVGLNLAKAQQMEQEDQEYVCLKCCAEEDRKSSVQRPSPTEGPSEPEHSLDSKPVVKQTKPHAAGVRTDRADSVEKRRQLTRKQESRRLSDSDYRSGQTVRTQQRGMHERMEIKTAKGGKCPTVSHVTSKKPSVEQIRKNVHDSLKDILLKRLNESDLKITAERASKVAMKIEKELFAFFRDTDSKYKSKYRSLMFNLKDAKNNILFKRVLKGEISPDSLIRMSPEELASKELAAWRKRENRHTIEMIEKEQREAERRPITKITHKGEIEIENQEPVKEPEAMEVESVQLEPVPKVEEPAEVPQRQESDSSKDTTSQHKDHLFDLDCKICTGRMAPPVQDAATKVMKVATTVMWRQAGSDGAAPSSAMSTQSDGQPPSGAEESSVTPKAFSTEGRSDCKEEGENETVFLARVQSLWNGFINMPAVAKLVTKAYPVSGILEHLSEALPDSIQVGGRISPQTVWDYVEKIRASGTKEICLIRFHPVTEEDEISYTLLYAYFSSRKRYGVVANNMKQVKDMYLIPLGSSEKIPHHLVPFDGPGLEAKRSNLLLGLIIRQRVKRDFEVSLPVDVPETNTVRCSPNTKSYSTTDDGGTQSEDIDFFSSLKIVRPKQVVKGRQSTENEVAELPVKKTTLAMDASQQDPAKPLRFLPGVLSSPALGFDSDLHCRSECAEEKEAGRRVTAGSDSPAEDVFSAVSESSGNDSSCSRAPAHEGYTIPPQMCLEKSGEILGNSSAKLCHDRTDHNLSNPGLIPASPASVFPGGDEAQQCMYPPGHAVAPMLPHHASAPPGFPVQSSTVPAFHPPHQQVPHSVRYPSAVPSMLPQPEVLGQSVESWPRPGPPSAGLLPFPQSSMPPLLTGHQGAELLYHSPRDSRRRHSEGGYRQESHTSHGGMGFHSKSHEWKAPDLQCQNRWDQHIENGGKKFQQQAEATLQISTKSAGLFTGSGWGDNMRDREAVVTVKNTSVSRKRGI</sequence>
<dbReference type="Pfam" id="PF00628">
    <property type="entry name" value="PHD"/>
    <property type="match status" value="1"/>
</dbReference>
<dbReference type="InterPro" id="IPR011011">
    <property type="entry name" value="Znf_FYVE_PHD"/>
</dbReference>
<dbReference type="PANTHER" id="PTHR11477:SF10">
    <property type="entry name" value="PHD FINGER PROTEIN 3"/>
    <property type="match status" value="1"/>
</dbReference>
<keyword evidence="2 4" id="KW-0863">Zinc-finger</keyword>
<organism evidence="8 9">
    <name type="scientific">Albula goreensis</name>
    <dbReference type="NCBI Taxonomy" id="1534307"/>
    <lineage>
        <taxon>Eukaryota</taxon>
        <taxon>Metazoa</taxon>
        <taxon>Chordata</taxon>
        <taxon>Craniata</taxon>
        <taxon>Vertebrata</taxon>
        <taxon>Euteleostomi</taxon>
        <taxon>Actinopterygii</taxon>
        <taxon>Neopterygii</taxon>
        <taxon>Teleostei</taxon>
        <taxon>Albuliformes</taxon>
        <taxon>Albulidae</taxon>
        <taxon>Albula</taxon>
    </lineage>
</organism>
<feature type="region of interest" description="Disordered" evidence="5">
    <location>
        <begin position="686"/>
        <end position="753"/>
    </location>
</feature>
<feature type="compositionally biased region" description="Polar residues" evidence="5">
    <location>
        <begin position="529"/>
        <end position="539"/>
    </location>
</feature>
<reference evidence="8" key="1">
    <citation type="submission" date="2021-01" db="EMBL/GenBank/DDBJ databases">
        <authorList>
            <person name="Zahm M."/>
            <person name="Roques C."/>
            <person name="Cabau C."/>
            <person name="Klopp C."/>
            <person name="Donnadieu C."/>
            <person name="Jouanno E."/>
            <person name="Lampietro C."/>
            <person name="Louis A."/>
            <person name="Herpin A."/>
            <person name="Echchiki A."/>
            <person name="Berthelot C."/>
            <person name="Parey E."/>
            <person name="Roest-Crollius H."/>
            <person name="Braasch I."/>
            <person name="Postlethwait J."/>
            <person name="Bobe J."/>
            <person name="Montfort J."/>
            <person name="Bouchez O."/>
            <person name="Begum T."/>
            <person name="Mejri S."/>
            <person name="Adams A."/>
            <person name="Chen W.-J."/>
            <person name="Guiguen Y."/>
        </authorList>
    </citation>
    <scope>NUCLEOTIDE SEQUENCE</scope>
    <source>
        <tissue evidence="8">Blood</tissue>
    </source>
</reference>
<feature type="compositionally biased region" description="Polar residues" evidence="5">
    <location>
        <begin position="327"/>
        <end position="336"/>
    </location>
</feature>
<dbReference type="GO" id="GO:0005634">
    <property type="term" value="C:nucleus"/>
    <property type="evidence" value="ECO:0007669"/>
    <property type="project" value="TreeGrafter"/>
</dbReference>